<gene>
    <name evidence="2" type="ORF">PVAP13_3KG110427</name>
</gene>
<protein>
    <recommendedName>
        <fullName evidence="1">Endonuclease/exonuclease/phosphatase domain-containing protein</fullName>
    </recommendedName>
</protein>
<organism evidence="2 3">
    <name type="scientific">Panicum virgatum</name>
    <name type="common">Blackwell switchgrass</name>
    <dbReference type="NCBI Taxonomy" id="38727"/>
    <lineage>
        <taxon>Eukaryota</taxon>
        <taxon>Viridiplantae</taxon>
        <taxon>Streptophyta</taxon>
        <taxon>Embryophyta</taxon>
        <taxon>Tracheophyta</taxon>
        <taxon>Spermatophyta</taxon>
        <taxon>Magnoliopsida</taxon>
        <taxon>Liliopsida</taxon>
        <taxon>Poales</taxon>
        <taxon>Poaceae</taxon>
        <taxon>PACMAD clade</taxon>
        <taxon>Panicoideae</taxon>
        <taxon>Panicodae</taxon>
        <taxon>Paniceae</taxon>
        <taxon>Panicinae</taxon>
        <taxon>Panicum</taxon>
        <taxon>Panicum sect. Hiantes</taxon>
    </lineage>
</organism>
<dbReference type="InterPro" id="IPR005135">
    <property type="entry name" value="Endo/exonuclease/phosphatase"/>
</dbReference>
<dbReference type="InterPro" id="IPR036691">
    <property type="entry name" value="Endo/exonu/phosph_ase_sf"/>
</dbReference>
<dbReference type="Proteomes" id="UP000823388">
    <property type="component" value="Chromosome 3K"/>
</dbReference>
<evidence type="ECO:0000313" key="2">
    <source>
        <dbReference type="EMBL" id="KAG2624178.1"/>
    </source>
</evidence>
<dbReference type="Pfam" id="PF03372">
    <property type="entry name" value="Exo_endo_phos"/>
    <property type="match status" value="1"/>
</dbReference>
<dbReference type="SUPFAM" id="SSF56219">
    <property type="entry name" value="DNase I-like"/>
    <property type="match status" value="1"/>
</dbReference>
<sequence>MSVLAPCKSCVFVISIMSEQKCLLLNWNVRGLNNKARRKVVKDLVQDKRCTIAALQETKLAMITADDISETLGIRFSKHFAYLPAQGTRGGALVAVDEDFYSITHLEFREHTVSVFITSTQSLATWWLTVVYGPQGDREKIEFLHELRDIKAVAGDNWLVIGDFNLILQAEDKSNDNLNRRLMTEFRNTLNFLELKELPLKGRKYTWSNDTTQTRIDRAFCTVEWDLMLPASMLEALSSLVSDHSPLFLVGASAVSNYRGFRFETFWPQLPGYQEVVQ</sequence>
<accession>A0A8T0UPY9</accession>
<dbReference type="AlphaFoldDB" id="A0A8T0UPY9"/>
<feature type="domain" description="Endonuclease/exonuclease/phosphatase" evidence="1">
    <location>
        <begin position="26"/>
        <end position="244"/>
    </location>
</feature>
<dbReference type="EMBL" id="CM029041">
    <property type="protein sequence ID" value="KAG2624178.1"/>
    <property type="molecule type" value="Genomic_DNA"/>
</dbReference>
<keyword evidence="3" id="KW-1185">Reference proteome</keyword>
<comment type="caution">
    <text evidence="2">The sequence shown here is derived from an EMBL/GenBank/DDBJ whole genome shotgun (WGS) entry which is preliminary data.</text>
</comment>
<evidence type="ECO:0000259" key="1">
    <source>
        <dbReference type="Pfam" id="PF03372"/>
    </source>
</evidence>
<dbReference type="Gene3D" id="3.60.10.10">
    <property type="entry name" value="Endonuclease/exonuclease/phosphatase"/>
    <property type="match status" value="1"/>
</dbReference>
<dbReference type="PANTHER" id="PTHR33710:SF48">
    <property type="entry name" value="OS02G0307075 PROTEIN"/>
    <property type="match status" value="1"/>
</dbReference>
<dbReference type="PANTHER" id="PTHR33710">
    <property type="entry name" value="BNAC02G09200D PROTEIN"/>
    <property type="match status" value="1"/>
</dbReference>
<name>A0A8T0UPY9_PANVG</name>
<dbReference type="GO" id="GO:0003824">
    <property type="term" value="F:catalytic activity"/>
    <property type="evidence" value="ECO:0007669"/>
    <property type="project" value="InterPro"/>
</dbReference>
<proteinExistence type="predicted"/>
<reference evidence="2" key="1">
    <citation type="submission" date="2020-05" db="EMBL/GenBank/DDBJ databases">
        <title>WGS assembly of Panicum virgatum.</title>
        <authorList>
            <person name="Lovell J.T."/>
            <person name="Jenkins J."/>
            <person name="Shu S."/>
            <person name="Juenger T.E."/>
            <person name="Schmutz J."/>
        </authorList>
    </citation>
    <scope>NUCLEOTIDE SEQUENCE</scope>
    <source>
        <strain evidence="2">AP13</strain>
    </source>
</reference>
<evidence type="ECO:0000313" key="3">
    <source>
        <dbReference type="Proteomes" id="UP000823388"/>
    </source>
</evidence>